<name>A0A6V7PDN3_ANACO</name>
<feature type="compositionally biased region" description="Low complexity" evidence="2">
    <location>
        <begin position="2400"/>
        <end position="2421"/>
    </location>
</feature>
<dbReference type="PANTHER" id="PTHR34418:SF3">
    <property type="entry name" value="NUCLEAR PORE COMPLEX PROTEIN NUP214"/>
    <property type="match status" value="1"/>
</dbReference>
<keyword evidence="1" id="KW-0175">Coiled coil</keyword>
<feature type="compositionally biased region" description="Polar residues" evidence="2">
    <location>
        <begin position="1804"/>
        <end position="1820"/>
    </location>
</feature>
<feature type="compositionally biased region" description="Polar residues" evidence="2">
    <location>
        <begin position="315"/>
        <end position="328"/>
    </location>
</feature>
<dbReference type="EMBL" id="LR862147">
    <property type="protein sequence ID" value="CAD1828970.1"/>
    <property type="molecule type" value="Genomic_DNA"/>
</dbReference>
<feature type="compositionally biased region" description="Polar residues" evidence="2">
    <location>
        <begin position="452"/>
        <end position="477"/>
    </location>
</feature>
<dbReference type="PANTHER" id="PTHR34418">
    <property type="entry name" value="NUCLEAR PORE COMPLEX PROTEIN NUP214 ISOFORM X1"/>
    <property type="match status" value="1"/>
</dbReference>
<feature type="region of interest" description="Disordered" evidence="2">
    <location>
        <begin position="452"/>
        <end position="525"/>
    </location>
</feature>
<feature type="compositionally biased region" description="Polar residues" evidence="2">
    <location>
        <begin position="1189"/>
        <end position="1207"/>
    </location>
</feature>
<feature type="region of interest" description="Disordered" evidence="2">
    <location>
        <begin position="2127"/>
        <end position="2146"/>
    </location>
</feature>
<feature type="compositionally biased region" description="Acidic residues" evidence="2">
    <location>
        <begin position="2592"/>
        <end position="2601"/>
    </location>
</feature>
<feature type="compositionally biased region" description="Polar residues" evidence="2">
    <location>
        <begin position="2558"/>
        <end position="2580"/>
    </location>
</feature>
<feature type="compositionally biased region" description="Polar residues" evidence="2">
    <location>
        <begin position="2483"/>
        <end position="2498"/>
    </location>
</feature>
<proteinExistence type="predicted"/>
<feature type="region of interest" description="Disordered" evidence="2">
    <location>
        <begin position="269"/>
        <end position="330"/>
    </location>
</feature>
<feature type="compositionally biased region" description="Polar residues" evidence="2">
    <location>
        <begin position="1243"/>
        <end position="1262"/>
    </location>
</feature>
<sequence length="2877" mass="302140">MLTVDWSPQSDFIAVSKNNSLSIVSSNFKEQLCMSLLFQSWSSGSDSECTIKVDSIAWVRDDSIIVGCVRLTEDGDEYGYLIQVITDRVGKFSEGSSKPVVFSFPDIFEGILDDILPAGFGPYLLLSYLDRWELVLASNKKNVDEHVILLKWSLKDDKTEVLSLEFQSDKYTPRIELQENGDDNVILGFGVDKVSLFEKVTVQVGSEFVELSPQYILLSLTAEGKLIMYHVARVSDPSDLPQPTLPLNNYDVMKEKSLGDELLGSVPKRQGEIDSFVTNSSPKEASEPLTPPSGKLVQKPPEKKEENDGGLLFGSRNSQPANSSQITMESHHIHEAGLAVSNSLKPGNQLVDLSSTAKSASANLLGSKPSSEPAAVLQPSTSKNSVGDELGKGPFGSTGSEGKLFGSDGLTLKSWTSTSGGSAMSNITENAGLGMGNNSLIFPQSTLSKDSKTFSASKGLSRDSSPLTSSWPRTGNAETIPASHGSIVSSQRAGKSHQSSAHTLLDNARNSKPPHTLLDNASNSKPPQMFYSEKDLAKQFYNVNDMAKELDILLSSIEQEGGFWDACTVLQQTSVMTLEEGLQKLSAISRICKNKVEDQLMKIQELWNKKLQMSARLIYMEGIVKQASNSQYWDVWNQQKLNPDFELKRQHIMNVNQDLTNQLVELERHFNTLEINKFGEIGRVASGRRVMHSNMGLSRRTHSLHSVYNTLNSQLAAAEQLSECLSKQIAMLNICSPTVKRGSVTRELFESIGLAHEANMFHSPDVKRPSFATDSLKGVSSSMKECQKRSSLGSAKTWKNLEPQKTTVKRMSQHDHFKVSSGSPFKSSKERFDSQMEALIQKKDSGTLSASSSEPSITKFKPQTYTLTLNEGAQEKPSNQGFGSQPSSVFKWARDLSASSQTMELKSPPLEEGPKSAIQSSEFKVPSRPLFINAQTVVKENIPSSGIKSTGITQTGSQLNSSTVENISKPKAFSNLQLEKSTSTPSLNFLSNVPPMKTLTTEAKIQAALNSKSKDSLPNQFSGSMKQLGDTMQSFSGFPKQSSASSVSSTSAVASAATSRKSVPSDTPINKEQSTPAVSMASSNPIISSSSSPFLPASLSAPNTSLKVVPFTPSSASSFVATPFGGSSVSTRAVGETSQTASISPSSPVVSSQPVSISVPESVQASILSVSKSPASTPQLLQPIEVKSGSVSTPKSTQELTENSSKVESAIKPTVASETSGGLTSGKETSLLPTSGVLFSPASDLSPQMPSTTAPPVSTANTKGDEKLDVSLSQEDEMEEEAPESSTELNLGALGGFGLGSSAPPSHPKSNPFGGSFASPITSSVSSPISLTVSPGQLFRPSSLSLPAAQPVQPIQSANPFSSSTSGGGFSGFGQPAQVGAGQQALGSVLGSFGQSRQLGAGFGGFSSTGPVGGFGGFCCCCCSNGGGFLLLRTGGGFASAATGGGFAGAATGVGFAGAATGGGFAGAATGAAANSGGFAAAATRGAGFGGAGKVVVSCQGSSKPVVFSFPDIFEGILDDILPAGFGPYLLLSYLDRWELVLASNKKNVDEHVILLKWSLKDDKTEVLSLNSKATNIPLGLNYKLFPSYRKLLVGTITIFVENGDDNVILGFGVDKVSLFEKVTVQVGSEFVELSPQYILLSLTAEGKLIMYHVARVSDPSDLPQPTLPLNNYDVMKEKSLGDELLGSVPKRQGEIDSFVTNSSPKEASEPLTPPSGKLVQKPPEKKEENDGGLLFGSRNSQPANSSQITMESHHIHEAGLASTLSKDSKTFSASKGLSRDSSPLTSSWPRTGNAETIPASHGSVVSSQRAGKSHQSSAHTLLDNARNSKPPHTLLDNASNSKPPQMFYSEKDLAKQFYNVNDMAKELDILLSSIEQEGGFWDACTVLQQTSVMTLEEGLQKLSAISRICKNKVEDQLMKIQELWNKKLQMSARLIYMEGIVKQASNSQYWDVWNQQKLNPDFELKRQHIMNVNQDLTNQLVELERHFNTLEINKFGEIGRVASGRRVMHSNMGLSRRTHSLHSVYNTLNSQLAAAEQLSECLSKQIAMLNICSPTVKRGSVTRELFESIGLAHEANMFHSPDVKRPSFATDSLKGVSSSMKECQKRSSLGSAKTWKNLEPQKTTVKRMSQHDHFKVSSGSPFKSSKERFDSQMEALIQKKDSGTLSASSSEPSITKFKPQTYTLTLNEGAQEKPSNQGFGSQPSSVFKWARDLSASSQTMELKSPPLEEGPKSAIQSSEFKVPSRPLFINAQTVVKENIPSSGIKSTGITQTGSQLNSSTVENISKPKAFSNLQLEKSTSTPSLNFLSNVPPMKTLTTEAKIQAALNSKSKDSLPNQFSGSMKQLGDTMQSFSGFPKQSSASSVSSTSAVASAATSRKSVPSDTPINKEQSTPAVSMASSNPIISSSSSPFLPASLSAPNTSSKVVPFTPSSASSFVATPFGGSSVSTRAVGETSQTASISPSSPVVSSQPVSISVPESVQASILSVSKSPASTPQLLQPIEVKSGSVSTPKSTQELTENSSKVESAIKPTVASETSGGLTSGKETSLLPTSGVLFSPTSDLSPQMPSTTAPPVSTANTKGDEKLDGSLSQEDEMEEEAPESSTELNLGALGGFGLGSSAPPSHPKSNPFGGSFASPITSSVSSPISLTVSPGQLFRPSSLSLPAAQPVQPIQSANPFSSSTSGGGFSGFGQPAQVGAGQQALGSVLGSFGQSRQLGAGFGGFSSTGPVGGFGGFAAAAPGGGFSAAATSGGFASAATGGGFAGAATGGGFAGAATGGGFAGAATGGGFAGAATGGGFAAATIGGGFAPAAANSGGFAAAATRGAGFGGAGQGGGFMPGGFGSFSNNQGSGFSAFGGSSAAGPGRPPSELLTQMRK</sequence>
<feature type="region of interest" description="Disordered" evidence="2">
    <location>
        <begin position="1181"/>
        <end position="1265"/>
    </location>
</feature>
<feature type="compositionally biased region" description="Low complexity" evidence="2">
    <location>
        <begin position="1042"/>
        <end position="1059"/>
    </location>
</feature>
<feature type="compositionally biased region" description="Polar residues" evidence="2">
    <location>
        <begin position="1009"/>
        <end position="1041"/>
    </location>
</feature>
<feature type="compositionally biased region" description="Polar residues" evidence="2">
    <location>
        <begin position="2534"/>
        <end position="2551"/>
    </location>
</feature>
<organism evidence="3">
    <name type="scientific">Ananas comosus var. bracteatus</name>
    <name type="common">red pineapple</name>
    <dbReference type="NCBI Taxonomy" id="296719"/>
    <lineage>
        <taxon>Eukaryota</taxon>
        <taxon>Viridiplantae</taxon>
        <taxon>Streptophyta</taxon>
        <taxon>Embryophyta</taxon>
        <taxon>Tracheophyta</taxon>
        <taxon>Spermatophyta</taxon>
        <taxon>Magnoliopsida</taxon>
        <taxon>Liliopsida</taxon>
        <taxon>Poales</taxon>
        <taxon>Bromeliaceae</taxon>
        <taxon>Bromelioideae</taxon>
        <taxon>Ananas</taxon>
    </lineage>
</organism>
<feature type="region of interest" description="Disordered" evidence="2">
    <location>
        <begin position="2327"/>
        <end position="2426"/>
    </location>
</feature>
<protein>
    <recommendedName>
        <fullName evidence="4">Nuclear pore complex protein NUP214</fullName>
    </recommendedName>
</protein>
<feature type="compositionally biased region" description="Polar residues" evidence="2">
    <location>
        <begin position="2507"/>
        <end position="2525"/>
    </location>
</feature>
<feature type="region of interest" description="Disordered" evidence="2">
    <location>
        <begin position="1692"/>
        <end position="1843"/>
    </location>
</feature>
<dbReference type="GO" id="GO:0006405">
    <property type="term" value="P:RNA export from nucleus"/>
    <property type="evidence" value="ECO:0007669"/>
    <property type="project" value="InterPro"/>
</dbReference>
<evidence type="ECO:0008006" key="4">
    <source>
        <dbReference type="Google" id="ProtNLM"/>
    </source>
</evidence>
<feature type="compositionally biased region" description="Polar residues" evidence="2">
    <location>
        <begin position="1216"/>
        <end position="1233"/>
    </location>
</feature>
<feature type="region of interest" description="Disordered" evidence="2">
    <location>
        <begin position="809"/>
        <end position="828"/>
    </location>
</feature>
<feature type="region of interest" description="Disordered" evidence="2">
    <location>
        <begin position="2445"/>
        <end position="2633"/>
    </location>
</feature>
<feature type="compositionally biased region" description="Polar residues" evidence="2">
    <location>
        <begin position="1060"/>
        <end position="1081"/>
    </location>
</feature>
<feature type="compositionally biased region" description="Polar residues" evidence="2">
    <location>
        <begin position="2378"/>
        <end position="2399"/>
    </location>
</feature>
<feature type="region of interest" description="Disordered" evidence="2">
    <location>
        <begin position="2673"/>
        <end position="2694"/>
    </location>
</feature>
<evidence type="ECO:0000256" key="2">
    <source>
        <dbReference type="SAM" id="MobiDB-lite"/>
    </source>
</evidence>
<feature type="region of interest" description="Disordered" evidence="2">
    <location>
        <begin position="362"/>
        <end position="402"/>
    </location>
</feature>
<reference evidence="3" key="1">
    <citation type="submission" date="2020-07" db="EMBL/GenBank/DDBJ databases">
        <authorList>
            <person name="Lin J."/>
        </authorList>
    </citation>
    <scope>NUCLEOTIDE SEQUENCE</scope>
</reference>
<gene>
    <name evidence="3" type="ORF">CB5_LOCUS12181</name>
</gene>
<feature type="compositionally biased region" description="Polar residues" evidence="2">
    <location>
        <begin position="2445"/>
        <end position="2459"/>
    </location>
</feature>
<dbReference type="GO" id="GO:0017056">
    <property type="term" value="F:structural constituent of nuclear pore"/>
    <property type="evidence" value="ECO:0007669"/>
    <property type="project" value="InterPro"/>
</dbReference>
<feature type="compositionally biased region" description="Low complexity" evidence="2">
    <location>
        <begin position="2460"/>
        <end position="2482"/>
    </location>
</feature>
<dbReference type="InterPro" id="IPR044694">
    <property type="entry name" value="NUP214"/>
</dbReference>
<feature type="compositionally biased region" description="Polar residues" evidence="2">
    <location>
        <begin position="1738"/>
        <end position="1751"/>
    </location>
</feature>
<accession>A0A6V7PDN3</accession>
<feature type="region of interest" description="Disordered" evidence="2">
    <location>
        <begin position="2855"/>
        <end position="2877"/>
    </location>
</feature>
<evidence type="ECO:0000313" key="3">
    <source>
        <dbReference type="EMBL" id="CAD1828970.1"/>
    </source>
</evidence>
<feature type="compositionally biased region" description="Polar residues" evidence="2">
    <location>
        <begin position="1763"/>
        <end position="1795"/>
    </location>
</feature>
<feature type="compositionally biased region" description="Polar residues" evidence="2">
    <location>
        <begin position="2327"/>
        <end position="2359"/>
    </location>
</feature>
<feature type="compositionally biased region" description="Low complexity" evidence="2">
    <location>
        <begin position="2855"/>
        <end position="2864"/>
    </location>
</feature>
<feature type="compositionally biased region" description="Low complexity" evidence="2">
    <location>
        <begin position="2360"/>
        <end position="2377"/>
    </location>
</feature>
<evidence type="ECO:0000256" key="1">
    <source>
        <dbReference type="SAM" id="Coils"/>
    </source>
</evidence>
<feature type="region of interest" description="Disordered" evidence="2">
    <location>
        <begin position="1009"/>
        <end position="1089"/>
    </location>
</feature>
<feature type="compositionally biased region" description="Polar residues" evidence="2">
    <location>
        <begin position="486"/>
        <end position="502"/>
    </location>
</feature>
<feature type="coiled-coil region" evidence="1">
    <location>
        <begin position="649"/>
        <end position="676"/>
    </location>
</feature>
<feature type="coiled-coil region" evidence="1">
    <location>
        <begin position="1967"/>
        <end position="1994"/>
    </location>
</feature>